<feature type="domain" description="Pseudouridine synthase I TruA alpha/beta" evidence="7">
    <location>
        <begin position="149"/>
        <end position="256"/>
    </location>
</feature>
<protein>
    <recommendedName>
        <fullName evidence="6">tRNA pseudouridine synthase</fullName>
        <ecNumber evidence="6">5.4.99.12</ecNumber>
    </recommendedName>
</protein>
<dbReference type="PANTHER" id="PTHR11142:SF0">
    <property type="entry name" value="TRNA PSEUDOURIDINE SYNTHASE-LIKE 1"/>
    <property type="match status" value="1"/>
</dbReference>
<evidence type="ECO:0000256" key="1">
    <source>
        <dbReference type="ARBA" id="ARBA00009375"/>
    </source>
</evidence>
<evidence type="ECO:0000256" key="4">
    <source>
        <dbReference type="PIRSR" id="PIRSR001430-1"/>
    </source>
</evidence>
<dbReference type="eggNOG" id="COG0101">
    <property type="taxonomic scope" value="Bacteria"/>
</dbReference>
<dbReference type="OrthoDB" id="9811823at2"/>
<dbReference type="AlphaFoldDB" id="C0QBI7"/>
<organism evidence="8 9">
    <name type="scientific">Desulforapulum autotrophicum (strain ATCC 43914 / DSM 3382 / VKM B-1955 / HRM2)</name>
    <name type="common">Desulfobacterium autotrophicum</name>
    <dbReference type="NCBI Taxonomy" id="177437"/>
    <lineage>
        <taxon>Bacteria</taxon>
        <taxon>Pseudomonadati</taxon>
        <taxon>Thermodesulfobacteriota</taxon>
        <taxon>Desulfobacteria</taxon>
        <taxon>Desulfobacterales</taxon>
        <taxon>Desulfobacteraceae</taxon>
        <taxon>Desulforapulum</taxon>
    </lineage>
</organism>
<sequence>MEKYYYLIHIQYLGFRYHGWLKQPGLKTVEAMVEKTVAFILGHSDFKILGSSRTDAMVSANHSAFELFVHEPLNVEQLVKDFNQNLPNDIRVIKAQGVDRNFSIINAPRTKAYIYLFAFGEKCHPFCAPLISSFCHWLDIDLMKQGALLFQGRHNFRSYCTKPGTRTTFKREVLVSKIEENRIFKANFFPAESYAYHIHSKGFMRYQVRLIMGQLLSLGRGEIGLEDIKVSLKGMSHLPLRHIAPSSGLMLNKIEFH</sequence>
<dbReference type="InterPro" id="IPR020095">
    <property type="entry name" value="PsdUridine_synth_TruA_C"/>
</dbReference>
<evidence type="ECO:0000256" key="3">
    <source>
        <dbReference type="ARBA" id="ARBA00023235"/>
    </source>
</evidence>
<dbReference type="InterPro" id="IPR020094">
    <property type="entry name" value="TruA/RsuA/RluB/E/F_N"/>
</dbReference>
<accession>C0QBI7</accession>
<dbReference type="EC" id="5.4.99.12" evidence="6"/>
<dbReference type="STRING" id="177437.HRM2_39310"/>
<gene>
    <name evidence="8" type="primary">truA2</name>
    <name evidence="8" type="ordered locus">HRM2_39310</name>
</gene>
<reference evidence="8 9" key="1">
    <citation type="journal article" date="2009" name="Environ. Microbiol.">
        <title>Genome sequence of Desulfobacterium autotrophicum HRM2, a marine sulfate reducer oxidizing organic carbon completely to carbon dioxide.</title>
        <authorList>
            <person name="Strittmatter A.W."/>
            <person name="Liesegang H."/>
            <person name="Rabus R."/>
            <person name="Decker I."/>
            <person name="Amann J."/>
            <person name="Andres S."/>
            <person name="Henne A."/>
            <person name="Fricke W.F."/>
            <person name="Martinez-Arias R."/>
            <person name="Bartels D."/>
            <person name="Goesmann A."/>
            <person name="Krause L."/>
            <person name="Puehler A."/>
            <person name="Klenk H.P."/>
            <person name="Richter M."/>
            <person name="Schuler M."/>
            <person name="Gloeckner F.O."/>
            <person name="Meyerdierks A."/>
            <person name="Gottschalk G."/>
            <person name="Amann R."/>
        </authorList>
    </citation>
    <scope>NUCLEOTIDE SEQUENCE [LARGE SCALE GENOMIC DNA]</scope>
    <source>
        <strain evidence="9">ATCC 43914 / DSM 3382 / HRM2</strain>
    </source>
</reference>
<evidence type="ECO:0000256" key="2">
    <source>
        <dbReference type="ARBA" id="ARBA00022694"/>
    </source>
</evidence>
<dbReference type="RefSeq" id="WP_015905732.1">
    <property type="nucleotide sequence ID" value="NC_012108.1"/>
</dbReference>
<dbReference type="GO" id="GO:0031119">
    <property type="term" value="P:tRNA pseudouridine synthesis"/>
    <property type="evidence" value="ECO:0007669"/>
    <property type="project" value="TreeGrafter"/>
</dbReference>
<evidence type="ECO:0000259" key="7">
    <source>
        <dbReference type="Pfam" id="PF01416"/>
    </source>
</evidence>
<comment type="similarity">
    <text evidence="1 6">Belongs to the tRNA pseudouridine synthase TruA family.</text>
</comment>
<dbReference type="InterPro" id="IPR020103">
    <property type="entry name" value="PsdUridine_synth_cat_dom_sf"/>
</dbReference>
<keyword evidence="8" id="KW-0456">Lyase</keyword>
<evidence type="ECO:0000313" key="8">
    <source>
        <dbReference type="EMBL" id="ACN16989.1"/>
    </source>
</evidence>
<proteinExistence type="inferred from homology"/>
<dbReference type="InterPro" id="IPR020097">
    <property type="entry name" value="PsdUridine_synth_TruA_a/b_dom"/>
</dbReference>
<name>C0QBI7_DESAH</name>
<dbReference type="Gene3D" id="3.30.70.660">
    <property type="entry name" value="Pseudouridine synthase I, catalytic domain, C-terminal subdomain"/>
    <property type="match status" value="1"/>
</dbReference>
<dbReference type="Proteomes" id="UP000000442">
    <property type="component" value="Chromosome"/>
</dbReference>
<comment type="catalytic activity">
    <reaction evidence="6">
        <text>uridine(38/39/40) in tRNA = pseudouridine(38/39/40) in tRNA</text>
        <dbReference type="Rhea" id="RHEA:22376"/>
        <dbReference type="Rhea" id="RHEA-COMP:10085"/>
        <dbReference type="Rhea" id="RHEA-COMP:10087"/>
        <dbReference type="ChEBI" id="CHEBI:65314"/>
        <dbReference type="ChEBI" id="CHEBI:65315"/>
        <dbReference type="EC" id="5.4.99.12"/>
    </reaction>
</comment>
<feature type="active site" description="Nucleophile" evidence="4">
    <location>
        <position position="55"/>
    </location>
</feature>
<dbReference type="PIRSF" id="PIRSF001430">
    <property type="entry name" value="tRNA_psdUrid_synth"/>
    <property type="match status" value="1"/>
</dbReference>
<evidence type="ECO:0000256" key="6">
    <source>
        <dbReference type="RuleBase" id="RU003792"/>
    </source>
</evidence>
<dbReference type="InterPro" id="IPR001406">
    <property type="entry name" value="PsdUridine_synth_TruA"/>
</dbReference>
<dbReference type="PANTHER" id="PTHR11142">
    <property type="entry name" value="PSEUDOURIDYLATE SYNTHASE"/>
    <property type="match status" value="1"/>
</dbReference>
<dbReference type="KEGG" id="dat:HRM2_39310"/>
<dbReference type="GO" id="GO:0003723">
    <property type="term" value="F:RNA binding"/>
    <property type="evidence" value="ECO:0007669"/>
    <property type="project" value="InterPro"/>
</dbReference>
<evidence type="ECO:0000256" key="5">
    <source>
        <dbReference type="PIRSR" id="PIRSR001430-2"/>
    </source>
</evidence>
<keyword evidence="3 6" id="KW-0413">Isomerase</keyword>
<dbReference type="GO" id="GO:0016829">
    <property type="term" value="F:lyase activity"/>
    <property type="evidence" value="ECO:0007669"/>
    <property type="project" value="UniProtKB-KW"/>
</dbReference>
<dbReference type="GO" id="GO:0160147">
    <property type="term" value="F:tRNA pseudouridine(38-40) synthase activity"/>
    <property type="evidence" value="ECO:0007669"/>
    <property type="project" value="UniProtKB-EC"/>
</dbReference>
<dbReference type="Gene3D" id="3.30.70.580">
    <property type="entry name" value="Pseudouridine synthase I, catalytic domain, N-terminal subdomain"/>
    <property type="match status" value="1"/>
</dbReference>
<evidence type="ECO:0000313" key="9">
    <source>
        <dbReference type="Proteomes" id="UP000000442"/>
    </source>
</evidence>
<keyword evidence="9" id="KW-1185">Reference proteome</keyword>
<feature type="binding site" evidence="5">
    <location>
        <position position="113"/>
    </location>
    <ligand>
        <name>substrate</name>
    </ligand>
</feature>
<dbReference type="HOGENOM" id="CLU_014673_0_1_7"/>
<dbReference type="Pfam" id="PF01416">
    <property type="entry name" value="PseudoU_synth_1"/>
    <property type="match status" value="1"/>
</dbReference>
<keyword evidence="2 6" id="KW-0819">tRNA processing</keyword>
<dbReference type="EMBL" id="CP001087">
    <property type="protein sequence ID" value="ACN16989.1"/>
    <property type="molecule type" value="Genomic_DNA"/>
</dbReference>
<dbReference type="SUPFAM" id="SSF55120">
    <property type="entry name" value="Pseudouridine synthase"/>
    <property type="match status" value="1"/>
</dbReference>